<evidence type="ECO:0000313" key="1">
    <source>
        <dbReference type="EMBL" id="KAG0419112.1"/>
    </source>
</evidence>
<organism evidence="1 2">
    <name type="scientific">Ixodes persulcatus</name>
    <name type="common">Taiga tick</name>
    <dbReference type="NCBI Taxonomy" id="34615"/>
    <lineage>
        <taxon>Eukaryota</taxon>
        <taxon>Metazoa</taxon>
        <taxon>Ecdysozoa</taxon>
        <taxon>Arthropoda</taxon>
        <taxon>Chelicerata</taxon>
        <taxon>Arachnida</taxon>
        <taxon>Acari</taxon>
        <taxon>Parasitiformes</taxon>
        <taxon>Ixodida</taxon>
        <taxon>Ixodoidea</taxon>
        <taxon>Ixodidae</taxon>
        <taxon>Ixodinae</taxon>
        <taxon>Ixodes</taxon>
    </lineage>
</organism>
<evidence type="ECO:0000313" key="2">
    <source>
        <dbReference type="Proteomes" id="UP000805193"/>
    </source>
</evidence>
<proteinExistence type="predicted"/>
<reference evidence="1 2" key="1">
    <citation type="journal article" date="2020" name="Cell">
        <title>Large-Scale Comparative Analyses of Tick Genomes Elucidate Their Genetic Diversity and Vector Capacities.</title>
        <authorList>
            <consortium name="Tick Genome and Microbiome Consortium (TIGMIC)"/>
            <person name="Jia N."/>
            <person name="Wang J."/>
            <person name="Shi W."/>
            <person name="Du L."/>
            <person name="Sun Y."/>
            <person name="Zhan W."/>
            <person name="Jiang J.F."/>
            <person name="Wang Q."/>
            <person name="Zhang B."/>
            <person name="Ji P."/>
            <person name="Bell-Sakyi L."/>
            <person name="Cui X.M."/>
            <person name="Yuan T.T."/>
            <person name="Jiang B.G."/>
            <person name="Yang W.F."/>
            <person name="Lam T.T."/>
            <person name="Chang Q.C."/>
            <person name="Ding S.J."/>
            <person name="Wang X.J."/>
            <person name="Zhu J.G."/>
            <person name="Ruan X.D."/>
            <person name="Zhao L."/>
            <person name="Wei J.T."/>
            <person name="Ye R.Z."/>
            <person name="Que T.C."/>
            <person name="Du C.H."/>
            <person name="Zhou Y.H."/>
            <person name="Cheng J.X."/>
            <person name="Dai P.F."/>
            <person name="Guo W.B."/>
            <person name="Han X.H."/>
            <person name="Huang E.J."/>
            <person name="Li L.F."/>
            <person name="Wei W."/>
            <person name="Gao Y.C."/>
            <person name="Liu J.Z."/>
            <person name="Shao H.Z."/>
            <person name="Wang X."/>
            <person name="Wang C.C."/>
            <person name="Yang T.C."/>
            <person name="Huo Q.B."/>
            <person name="Li W."/>
            <person name="Chen H.Y."/>
            <person name="Chen S.E."/>
            <person name="Zhou L.G."/>
            <person name="Ni X.B."/>
            <person name="Tian J.H."/>
            <person name="Sheng Y."/>
            <person name="Liu T."/>
            <person name="Pan Y.S."/>
            <person name="Xia L.Y."/>
            <person name="Li J."/>
            <person name="Zhao F."/>
            <person name="Cao W.C."/>
        </authorList>
    </citation>
    <scope>NUCLEOTIDE SEQUENCE [LARGE SCALE GENOMIC DNA]</scope>
    <source>
        <strain evidence="1">Iper-2018</strain>
    </source>
</reference>
<sequence length="398" mass="44075">MAEPQPPQPKQTFATAEAQPVANPHDYPTNSNDTNHHADQRVSPDAAASMQPPSTQPTRPPSRAAARCKSDARTLALLYSDSKRPGRPSASSTDTNLVDMSELLAADTMETEDEPQSQDSAGVESSDVVATGYLDATQDTSEDCSRQDLLHKNGKLRYGRSRCNQTTPDTNTTAEPHREKNDRFVVVFRSAERYILATLPLENLVKGFYGALGLDRRNCEEEKLLIRTGSTTNTVSVITKTRAQVPGVLKIKAIRAPEREVSVIAHEILPSNTTRGVIRGINPTYSPEQLMSELDCKSHEILFARKLGNNGLPLVTFQGNRPPYTVLYMDRITRVAPYRPKTVVCGRCHGLGLKEKVCTRRQRCPDCGCVLKENHICERTYCVNCRSLTHIATDPKYP</sequence>
<gene>
    <name evidence="1" type="ORF">HPB47_004350</name>
</gene>
<dbReference type="EMBL" id="JABSTQ010010660">
    <property type="protein sequence ID" value="KAG0419112.1"/>
    <property type="molecule type" value="Genomic_DNA"/>
</dbReference>
<dbReference type="Proteomes" id="UP000805193">
    <property type="component" value="Unassembled WGS sequence"/>
</dbReference>
<protein>
    <submittedName>
        <fullName evidence="1">Uncharacterized protein</fullName>
    </submittedName>
</protein>
<keyword evidence="2" id="KW-1185">Reference proteome</keyword>
<accession>A0AC60PG43</accession>
<name>A0AC60PG43_IXOPE</name>
<comment type="caution">
    <text evidence="1">The sequence shown here is derived from an EMBL/GenBank/DDBJ whole genome shotgun (WGS) entry which is preliminary data.</text>
</comment>